<keyword evidence="3 6" id="KW-0808">Transferase</keyword>
<dbReference type="PANTHER" id="PTHR43191">
    <property type="entry name" value="RRNA METHYLTRANSFERASE 3"/>
    <property type="match status" value="1"/>
</dbReference>
<comment type="caution">
    <text evidence="6">The sequence shown here is derived from an EMBL/GenBank/DDBJ whole genome shotgun (WGS) entry which is preliminary data.</text>
</comment>
<gene>
    <name evidence="6" type="ORF">E6C50_12960</name>
</gene>
<evidence type="ECO:0000313" key="6">
    <source>
        <dbReference type="EMBL" id="THF49149.1"/>
    </source>
</evidence>
<dbReference type="AlphaFoldDB" id="A0A4S3ZTX1"/>
<dbReference type="GO" id="GO:0032259">
    <property type="term" value="P:methylation"/>
    <property type="evidence" value="ECO:0007669"/>
    <property type="project" value="UniProtKB-KW"/>
</dbReference>
<dbReference type="SUPFAM" id="SSF55315">
    <property type="entry name" value="L30e-like"/>
    <property type="match status" value="1"/>
</dbReference>
<evidence type="ECO:0000256" key="1">
    <source>
        <dbReference type="ARBA" id="ARBA00007228"/>
    </source>
</evidence>
<feature type="domain" description="tRNA/rRNA methyltransferase SpoU type" evidence="4">
    <location>
        <begin position="98"/>
        <end position="235"/>
    </location>
</feature>
<dbReference type="GO" id="GO:0003723">
    <property type="term" value="F:RNA binding"/>
    <property type="evidence" value="ECO:0007669"/>
    <property type="project" value="InterPro"/>
</dbReference>
<dbReference type="Pfam" id="PF22435">
    <property type="entry name" value="MRM3-like_sub_bind"/>
    <property type="match status" value="1"/>
</dbReference>
<dbReference type="InterPro" id="IPR029064">
    <property type="entry name" value="Ribosomal_eL30-like_sf"/>
</dbReference>
<dbReference type="OrthoDB" id="9785673at2"/>
<proteinExistence type="inferred from homology"/>
<dbReference type="InterPro" id="IPR053888">
    <property type="entry name" value="MRM3-like_sub_bind"/>
</dbReference>
<reference evidence="6 7" key="1">
    <citation type="submission" date="2019-04" db="EMBL/GenBank/DDBJ databases">
        <title>Flavobacterium sp. nov. isolated from construction timber.</title>
        <authorList>
            <person name="Lin S.-Y."/>
            <person name="Chang C.-T."/>
            <person name="Young C.-C."/>
        </authorList>
    </citation>
    <scope>NUCLEOTIDE SEQUENCE [LARGE SCALE GENOMIC DNA]</scope>
    <source>
        <strain evidence="6 7">CC-CTC003</strain>
    </source>
</reference>
<dbReference type="RefSeq" id="WP_136403657.1">
    <property type="nucleotide sequence ID" value="NZ_SSNZ01000006.1"/>
</dbReference>
<accession>A0A4S3ZTX1</accession>
<dbReference type="InterPro" id="IPR029028">
    <property type="entry name" value="Alpha/beta_knot_MTases"/>
</dbReference>
<keyword evidence="7" id="KW-1185">Reference proteome</keyword>
<evidence type="ECO:0000259" key="5">
    <source>
        <dbReference type="Pfam" id="PF22435"/>
    </source>
</evidence>
<evidence type="ECO:0000313" key="7">
    <source>
        <dbReference type="Proteomes" id="UP000307507"/>
    </source>
</evidence>
<dbReference type="Pfam" id="PF00588">
    <property type="entry name" value="SpoU_methylase"/>
    <property type="match status" value="1"/>
</dbReference>
<dbReference type="Gene3D" id="3.40.1280.10">
    <property type="match status" value="1"/>
</dbReference>
<organism evidence="6 7">
    <name type="scientific">Flavobacterium supellecticarium</name>
    <dbReference type="NCBI Taxonomy" id="2565924"/>
    <lineage>
        <taxon>Bacteria</taxon>
        <taxon>Pseudomonadati</taxon>
        <taxon>Bacteroidota</taxon>
        <taxon>Flavobacteriia</taxon>
        <taxon>Flavobacteriales</taxon>
        <taxon>Flavobacteriaceae</taxon>
        <taxon>Flavobacterium</taxon>
    </lineage>
</organism>
<dbReference type="InterPro" id="IPR029026">
    <property type="entry name" value="tRNA_m1G_MTases_N"/>
</dbReference>
<dbReference type="GO" id="GO:0006396">
    <property type="term" value="P:RNA processing"/>
    <property type="evidence" value="ECO:0007669"/>
    <property type="project" value="InterPro"/>
</dbReference>
<dbReference type="SUPFAM" id="SSF75217">
    <property type="entry name" value="alpha/beta knot"/>
    <property type="match status" value="1"/>
</dbReference>
<name>A0A4S3ZTX1_9FLAO</name>
<dbReference type="InterPro" id="IPR001537">
    <property type="entry name" value="SpoU_MeTrfase"/>
</dbReference>
<dbReference type="EMBL" id="SSNZ01000006">
    <property type="protein sequence ID" value="THF49149.1"/>
    <property type="molecule type" value="Genomic_DNA"/>
</dbReference>
<dbReference type="PANTHER" id="PTHR43191:SF2">
    <property type="entry name" value="RRNA METHYLTRANSFERASE 3, MITOCHONDRIAL"/>
    <property type="match status" value="1"/>
</dbReference>
<evidence type="ECO:0000259" key="4">
    <source>
        <dbReference type="Pfam" id="PF00588"/>
    </source>
</evidence>
<dbReference type="Gene3D" id="3.30.1330.30">
    <property type="match status" value="1"/>
</dbReference>
<evidence type="ECO:0000256" key="3">
    <source>
        <dbReference type="ARBA" id="ARBA00022679"/>
    </source>
</evidence>
<keyword evidence="2 6" id="KW-0489">Methyltransferase</keyword>
<comment type="similarity">
    <text evidence="1">Belongs to the class IV-like SAM-binding methyltransferase superfamily. RNA methyltransferase TrmH family.</text>
</comment>
<dbReference type="InterPro" id="IPR051259">
    <property type="entry name" value="rRNA_Methyltransferase"/>
</dbReference>
<evidence type="ECO:0000256" key="2">
    <source>
        <dbReference type="ARBA" id="ARBA00022603"/>
    </source>
</evidence>
<dbReference type="Proteomes" id="UP000307507">
    <property type="component" value="Unassembled WGS sequence"/>
</dbReference>
<sequence>MVSKNQIKLITSLQQKKYRKQHELFFAEGIKVIQELLNSNFELYHLFSVEAIFDTLPQNKVTLISEAELKKISALTTPNTCLALFRIPEEKPVVESGLILALDDIRDPGNLGTILRLSDWFGISHVVCSNETVDIYNPKVVQATMGSITRVNVIYTDLEAFLDQTELPVFGTFMDGANIYEQKLPENGIIVMGNEANGISVAIEKHTTERISIPRFGDLQRTESLNVATATAIILSEFKRGLFSGR</sequence>
<dbReference type="CDD" id="cd18109">
    <property type="entry name" value="SpoU-like_RNA-MTase"/>
    <property type="match status" value="1"/>
</dbReference>
<feature type="domain" description="MRM3-like substrate binding" evidence="5">
    <location>
        <begin position="5"/>
        <end position="83"/>
    </location>
</feature>
<dbReference type="GO" id="GO:0008173">
    <property type="term" value="F:RNA methyltransferase activity"/>
    <property type="evidence" value="ECO:0007669"/>
    <property type="project" value="InterPro"/>
</dbReference>
<protein>
    <submittedName>
        <fullName evidence="6">RNA methyltransferase</fullName>
    </submittedName>
</protein>